<evidence type="ECO:0000313" key="13">
    <source>
        <dbReference type="Proteomes" id="UP000178086"/>
    </source>
</evidence>
<evidence type="ECO:0000259" key="11">
    <source>
        <dbReference type="Pfam" id="PF00365"/>
    </source>
</evidence>
<keyword evidence="4 10" id="KW-0963">Cytoplasm</keyword>
<evidence type="ECO:0000256" key="4">
    <source>
        <dbReference type="ARBA" id="ARBA00022490"/>
    </source>
</evidence>
<dbReference type="InterPro" id="IPR035966">
    <property type="entry name" value="PKF_sf"/>
</dbReference>
<dbReference type="GO" id="GO:0005524">
    <property type="term" value="F:ATP binding"/>
    <property type="evidence" value="ECO:0007669"/>
    <property type="project" value="InterPro"/>
</dbReference>
<evidence type="ECO:0000313" key="12">
    <source>
        <dbReference type="EMBL" id="OFW33991.1"/>
    </source>
</evidence>
<feature type="binding site" evidence="10">
    <location>
        <position position="267"/>
    </location>
    <ligand>
        <name>substrate</name>
        <note>ligand shared between dimeric partners</note>
    </ligand>
</feature>
<gene>
    <name evidence="10" type="primary">pfp</name>
    <name evidence="12" type="ORF">A2074_06190</name>
</gene>
<dbReference type="GO" id="GO:0005945">
    <property type="term" value="C:6-phosphofructokinase complex"/>
    <property type="evidence" value="ECO:0007669"/>
    <property type="project" value="TreeGrafter"/>
</dbReference>
<proteinExistence type="inferred from homology"/>
<dbReference type="PROSITE" id="PS00433">
    <property type="entry name" value="PHOSPHOFRUCTOKINASE"/>
    <property type="match status" value="1"/>
</dbReference>
<evidence type="ECO:0000256" key="7">
    <source>
        <dbReference type="ARBA" id="ARBA00022777"/>
    </source>
</evidence>
<evidence type="ECO:0000256" key="9">
    <source>
        <dbReference type="ARBA" id="ARBA00023152"/>
    </source>
</evidence>
<feature type="active site" description="Proton acceptor" evidence="10">
    <location>
        <position position="128"/>
    </location>
</feature>
<comment type="caution">
    <text evidence="10">Lacks conserved residue(s) required for the propagation of feature annotation.</text>
</comment>
<keyword evidence="8 10" id="KW-0460">Magnesium</keyword>
<dbReference type="PIRSF" id="PIRSF000532">
    <property type="entry name" value="ATP_PFK_prok"/>
    <property type="match status" value="1"/>
</dbReference>
<dbReference type="Proteomes" id="UP000178086">
    <property type="component" value="Unassembled WGS sequence"/>
</dbReference>
<feature type="binding site" evidence="10">
    <location>
        <position position="10"/>
    </location>
    <ligand>
        <name>diphosphate</name>
        <dbReference type="ChEBI" id="CHEBI:33019"/>
    </ligand>
</feature>
<evidence type="ECO:0000256" key="6">
    <source>
        <dbReference type="ARBA" id="ARBA00022723"/>
    </source>
</evidence>
<comment type="similarity">
    <text evidence="10">Belongs to the phosphofructokinase type A (PFKA) family. Mixed-substrate PFK group III subfamily.</text>
</comment>
<sequence length="341" mass="36635">MRIGMLTGGGDSSAINAAIRAVVRRGLAGGHQILGFKNGWAGPINGDYVEMTAEMVSGILPKGGTILGTSRTNPFKIDGAVDKMRENMKRLGIEAMVCIGGDDTLGVAHKLNHLDEPVPAVGIPQTIDNDINGTDYAIGFQTAVTVATDAIDKLHTTAESHHRIMVVEVMGRDAGHVALYAGLAGGADIILVPEHRFDIDVIIDRIKKRRQGGKTFSVVVIAEGARPEGREQVVTSEKTDAFGHVRLGGVAEHLADVLEEKTGLETRSMNLGHLQRGGMATPFDRVIATEFGIEAIELVEKGEFDRMTSIQHGQVTSIPLAEALTLRPIDERVFEMAQIFF</sequence>
<dbReference type="GO" id="GO:0048029">
    <property type="term" value="F:monosaccharide binding"/>
    <property type="evidence" value="ECO:0007669"/>
    <property type="project" value="TreeGrafter"/>
</dbReference>
<comment type="subunit">
    <text evidence="10">Homodimer or homotetramer.</text>
</comment>
<comment type="function">
    <text evidence="10">Catalyzes the phosphorylation of D-fructose 6-phosphate, the first committing step of glycolysis. Uses inorganic phosphate (PPi) as phosphoryl donor instead of ATP like common ATP-dependent phosphofructokinases (ATP-PFKs), which renders the reaction reversible, and can thus function both in glycolysis and gluconeogenesis. Consistently, PPi-PFK can replace the enzymes of both the forward (ATP-PFK) and reverse (fructose-bisphosphatase (FBPase)) reactions.</text>
</comment>
<dbReference type="GO" id="GO:0030388">
    <property type="term" value="P:fructose 1,6-bisphosphate metabolic process"/>
    <property type="evidence" value="ECO:0007669"/>
    <property type="project" value="TreeGrafter"/>
</dbReference>
<accession>A0A1F2ULX9</accession>
<dbReference type="EC" id="2.7.1.90" evidence="10"/>
<dbReference type="InterPro" id="IPR000023">
    <property type="entry name" value="Phosphofructokinase_dom"/>
</dbReference>
<comment type="caution">
    <text evidence="12">The sequence shown here is derived from an EMBL/GenBank/DDBJ whole genome shotgun (WGS) entry which is preliminary data.</text>
</comment>
<dbReference type="GO" id="GO:0042802">
    <property type="term" value="F:identical protein binding"/>
    <property type="evidence" value="ECO:0007669"/>
    <property type="project" value="TreeGrafter"/>
</dbReference>
<keyword evidence="6 10" id="KW-0479">Metal-binding</keyword>
<feature type="domain" description="Phosphofructokinase" evidence="11">
    <location>
        <begin position="2"/>
        <end position="299"/>
    </location>
</feature>
<dbReference type="UniPathway" id="UPA00109">
    <property type="reaction ID" value="UER00182"/>
</dbReference>
<dbReference type="Gene3D" id="3.40.50.450">
    <property type="match status" value="1"/>
</dbReference>
<comment type="activity regulation">
    <text evidence="10">Non-allosteric.</text>
</comment>
<comment type="catalytic activity">
    <reaction evidence="10">
        <text>beta-D-fructose 6-phosphate + diphosphate = beta-D-fructose 1,6-bisphosphate + phosphate + H(+)</text>
        <dbReference type="Rhea" id="RHEA:13613"/>
        <dbReference type="ChEBI" id="CHEBI:15378"/>
        <dbReference type="ChEBI" id="CHEBI:32966"/>
        <dbReference type="ChEBI" id="CHEBI:33019"/>
        <dbReference type="ChEBI" id="CHEBI:43474"/>
        <dbReference type="ChEBI" id="CHEBI:57634"/>
        <dbReference type="EC" id="2.7.1.90"/>
    </reaction>
</comment>
<evidence type="ECO:0000256" key="1">
    <source>
        <dbReference type="ARBA" id="ARBA00001946"/>
    </source>
</evidence>
<dbReference type="GO" id="GO:0046872">
    <property type="term" value="F:metal ion binding"/>
    <property type="evidence" value="ECO:0007669"/>
    <property type="project" value="UniProtKB-KW"/>
</dbReference>
<evidence type="ECO:0000256" key="8">
    <source>
        <dbReference type="ARBA" id="ARBA00022842"/>
    </source>
</evidence>
<dbReference type="SUPFAM" id="SSF53784">
    <property type="entry name" value="Phosphofructokinase"/>
    <property type="match status" value="1"/>
</dbReference>
<protein>
    <recommendedName>
        <fullName evidence="10">Pyrophosphate--fructose 6-phosphate 1-phosphotransferase</fullName>
        <ecNumber evidence="10">2.7.1.90</ecNumber>
    </recommendedName>
    <alternativeName>
        <fullName evidence="10">6-phosphofructokinase, pyrophosphate dependent</fullName>
    </alternativeName>
    <alternativeName>
        <fullName evidence="10">PPi-dependent phosphofructokinase</fullName>
        <shortName evidence="10">PPi-PFK</shortName>
    </alternativeName>
    <alternativeName>
        <fullName evidence="10">Pyrophosphate-dependent 6-phosphofructose-1-kinase</fullName>
    </alternativeName>
</protein>
<dbReference type="InterPro" id="IPR015912">
    <property type="entry name" value="Phosphofructokinase_CS"/>
</dbReference>
<dbReference type="HAMAP" id="MF_01976">
    <property type="entry name" value="Phosphofructokinase_III"/>
    <property type="match status" value="1"/>
</dbReference>
<dbReference type="FunFam" id="3.40.50.460:FF:000002">
    <property type="entry name" value="ATP-dependent 6-phosphofructokinase"/>
    <property type="match status" value="1"/>
</dbReference>
<dbReference type="AlphaFoldDB" id="A0A1F2ULX9"/>
<dbReference type="InterPro" id="IPR012003">
    <property type="entry name" value="ATP_PFK_prok-type"/>
</dbReference>
<dbReference type="GO" id="GO:0070095">
    <property type="term" value="F:fructose-6-phosphate binding"/>
    <property type="evidence" value="ECO:0007669"/>
    <property type="project" value="TreeGrafter"/>
</dbReference>
<keyword evidence="9 10" id="KW-0324">Glycolysis</keyword>
<feature type="binding site" description="in other chain" evidence="10">
    <location>
        <begin position="126"/>
        <end position="128"/>
    </location>
    <ligand>
        <name>substrate</name>
        <note>ligand shared between dimeric partners</note>
    </ligand>
</feature>
<comment type="subcellular location">
    <subcellularLocation>
        <location evidence="2 10">Cytoplasm</location>
    </subcellularLocation>
</comment>
<evidence type="ECO:0000256" key="5">
    <source>
        <dbReference type="ARBA" id="ARBA00022679"/>
    </source>
</evidence>
<feature type="binding site" evidence="10">
    <location>
        <position position="102"/>
    </location>
    <ligand>
        <name>Mg(2+)</name>
        <dbReference type="ChEBI" id="CHEBI:18420"/>
        <note>catalytic</note>
    </ligand>
</feature>
<evidence type="ECO:0000256" key="3">
    <source>
        <dbReference type="ARBA" id="ARBA00004679"/>
    </source>
</evidence>
<feature type="binding site" description="in other chain" evidence="10">
    <location>
        <begin position="170"/>
        <end position="172"/>
    </location>
    <ligand>
        <name>substrate</name>
        <note>ligand shared between dimeric partners</note>
    </ligand>
</feature>
<organism evidence="12 13">
    <name type="scientific">Candidatus Aquicultor primus</name>
    <dbReference type="NCBI Taxonomy" id="1797195"/>
    <lineage>
        <taxon>Bacteria</taxon>
        <taxon>Bacillati</taxon>
        <taxon>Actinomycetota</taxon>
        <taxon>Candidatus Aquicultoria</taxon>
        <taxon>Candidatus Aquicultorales</taxon>
        <taxon>Candidatus Aquicultoraceae</taxon>
        <taxon>Candidatus Aquicultor</taxon>
    </lineage>
</organism>
<dbReference type="PRINTS" id="PR00476">
    <property type="entry name" value="PHFRCTKINASE"/>
</dbReference>
<feature type="binding site" description="in other chain" evidence="10">
    <location>
        <position position="223"/>
    </location>
    <ligand>
        <name>substrate</name>
        <note>ligand shared between dimeric partners</note>
    </ligand>
</feature>
<dbReference type="PANTHER" id="PTHR13697:SF52">
    <property type="entry name" value="ATP-DEPENDENT 6-PHOSPHOFRUCTOKINASE 3"/>
    <property type="match status" value="1"/>
</dbReference>
<evidence type="ECO:0000256" key="10">
    <source>
        <dbReference type="HAMAP-Rule" id="MF_01976"/>
    </source>
</evidence>
<dbReference type="PANTHER" id="PTHR13697">
    <property type="entry name" value="PHOSPHOFRUCTOKINASE"/>
    <property type="match status" value="1"/>
</dbReference>
<comment type="pathway">
    <text evidence="3 10">Carbohydrate degradation; glycolysis; D-glyceraldehyde 3-phosphate and glycerone phosphate from D-glucose: step 3/4.</text>
</comment>
<evidence type="ECO:0000256" key="2">
    <source>
        <dbReference type="ARBA" id="ARBA00004496"/>
    </source>
</evidence>
<dbReference type="Gene3D" id="3.40.50.460">
    <property type="entry name" value="Phosphofructokinase domain"/>
    <property type="match status" value="1"/>
</dbReference>
<keyword evidence="5 10" id="KW-0808">Transferase</keyword>
<dbReference type="Pfam" id="PF00365">
    <property type="entry name" value="PFK"/>
    <property type="match status" value="1"/>
</dbReference>
<dbReference type="InterPro" id="IPR012829">
    <property type="entry name" value="Phosphofructokinase_III"/>
</dbReference>
<dbReference type="GO" id="GO:0061621">
    <property type="term" value="P:canonical glycolysis"/>
    <property type="evidence" value="ECO:0007669"/>
    <property type="project" value="TreeGrafter"/>
</dbReference>
<reference evidence="12 13" key="1">
    <citation type="journal article" date="2016" name="Nat. Commun.">
        <title>Thousands of microbial genomes shed light on interconnected biogeochemical processes in an aquifer system.</title>
        <authorList>
            <person name="Anantharaman K."/>
            <person name="Brown C.T."/>
            <person name="Hug L.A."/>
            <person name="Sharon I."/>
            <person name="Castelle C.J."/>
            <person name="Probst A.J."/>
            <person name="Thomas B.C."/>
            <person name="Singh A."/>
            <person name="Wilkins M.J."/>
            <person name="Karaoz U."/>
            <person name="Brodie E.L."/>
            <person name="Williams K.H."/>
            <person name="Hubbard S.S."/>
            <person name="Banfield J.F."/>
        </authorList>
    </citation>
    <scope>NUCLEOTIDE SEQUENCE [LARGE SCALE GENOMIC DNA]</scope>
</reference>
<dbReference type="GO" id="GO:0047334">
    <property type="term" value="F:diphosphate-fructose-6-phosphate 1-phosphotransferase activity"/>
    <property type="evidence" value="ECO:0007669"/>
    <property type="project" value="UniProtKB-EC"/>
</dbReference>
<keyword evidence="7 10" id="KW-0418">Kinase</keyword>
<name>A0A1F2ULX9_9ACTN</name>
<feature type="site" description="Important for catalytic activity and substrate specificity; stabilizes the transition state when the phosphoryl donor is PPi; prevents ATP from binding by mimicking the alpha-phosphate group of ATP" evidence="10">
    <location>
        <position position="103"/>
    </location>
</feature>
<dbReference type="GO" id="GO:0016208">
    <property type="term" value="F:AMP binding"/>
    <property type="evidence" value="ECO:0007669"/>
    <property type="project" value="TreeGrafter"/>
</dbReference>
<dbReference type="GO" id="GO:0006002">
    <property type="term" value="P:fructose 6-phosphate metabolic process"/>
    <property type="evidence" value="ECO:0007669"/>
    <property type="project" value="InterPro"/>
</dbReference>
<dbReference type="InterPro" id="IPR022953">
    <property type="entry name" value="ATP_PFK"/>
</dbReference>
<comment type="cofactor">
    <cofactor evidence="1 10">
        <name>Mg(2+)</name>
        <dbReference type="ChEBI" id="CHEBI:18420"/>
    </cofactor>
</comment>
<dbReference type="EMBL" id="MELI01000055">
    <property type="protein sequence ID" value="OFW33991.1"/>
    <property type="molecule type" value="Genomic_DNA"/>
</dbReference>
<feature type="binding site" evidence="10">
    <location>
        <position position="163"/>
    </location>
    <ligand>
        <name>substrate</name>
        <note>ligand shared between dimeric partners</note>
    </ligand>
</feature>
<dbReference type="GO" id="GO:0003872">
    <property type="term" value="F:6-phosphofructokinase activity"/>
    <property type="evidence" value="ECO:0007669"/>
    <property type="project" value="UniProtKB-UniRule"/>
</dbReference>
<dbReference type="NCBIfam" id="NF002872">
    <property type="entry name" value="PRK03202.1"/>
    <property type="match status" value="1"/>
</dbReference>
<feature type="binding site" description="in other chain" evidence="10">
    <location>
        <begin position="273"/>
        <end position="276"/>
    </location>
    <ligand>
        <name>substrate</name>
        <note>ligand shared between dimeric partners</note>
    </ligand>
</feature>